<dbReference type="WBParaSite" id="HCON_00159410-00001">
    <property type="protein sequence ID" value="HCON_00159410-00001"/>
    <property type="gene ID" value="HCON_00159410"/>
</dbReference>
<evidence type="ECO:0000313" key="3">
    <source>
        <dbReference type="WBParaSite" id="HCON_00159410-00001"/>
    </source>
</evidence>
<feature type="signal peptide" evidence="1">
    <location>
        <begin position="1"/>
        <end position="19"/>
    </location>
</feature>
<dbReference type="OrthoDB" id="10322305at2759"/>
<protein>
    <submittedName>
        <fullName evidence="3">SCP domain-containing protein</fullName>
    </submittedName>
</protein>
<dbReference type="Proteomes" id="UP000025227">
    <property type="component" value="Unplaced"/>
</dbReference>
<evidence type="ECO:0000256" key="1">
    <source>
        <dbReference type="SAM" id="SignalP"/>
    </source>
</evidence>
<proteinExistence type="predicted"/>
<name>A0A7I4YYW0_HAECO</name>
<keyword evidence="2" id="KW-1185">Reference proteome</keyword>
<keyword evidence="1" id="KW-0732">Signal</keyword>
<evidence type="ECO:0000313" key="2">
    <source>
        <dbReference type="Proteomes" id="UP000025227"/>
    </source>
</evidence>
<dbReference type="AlphaFoldDB" id="A0A7I4YYW0"/>
<feature type="chain" id="PRO_5029776481" evidence="1">
    <location>
        <begin position="20"/>
        <end position="143"/>
    </location>
</feature>
<sequence length="143" mass="15891">MFFIITAVALIIPYAAVQGSHPTLSQSGIEGLKNLSKKYNSKLNWNEDLAKKTYEWMTKKTPVKADVTYRGKKCIPKADDKEPATDMITSTFAESFEKEGMKIAALGVGSYGCSGFVDRRGKRKSCIYVGCLFSSLKDGRRFI</sequence>
<accession>A0A7I4YYW0</accession>
<organism evidence="2 3">
    <name type="scientific">Haemonchus contortus</name>
    <name type="common">Barber pole worm</name>
    <dbReference type="NCBI Taxonomy" id="6289"/>
    <lineage>
        <taxon>Eukaryota</taxon>
        <taxon>Metazoa</taxon>
        <taxon>Ecdysozoa</taxon>
        <taxon>Nematoda</taxon>
        <taxon>Chromadorea</taxon>
        <taxon>Rhabditida</taxon>
        <taxon>Rhabditina</taxon>
        <taxon>Rhabditomorpha</taxon>
        <taxon>Strongyloidea</taxon>
        <taxon>Trichostrongylidae</taxon>
        <taxon>Haemonchus</taxon>
    </lineage>
</organism>
<reference evidence="3" key="1">
    <citation type="submission" date="2020-12" db="UniProtKB">
        <authorList>
            <consortium name="WormBaseParasite"/>
        </authorList>
    </citation>
    <scope>IDENTIFICATION</scope>
    <source>
        <strain evidence="3">MHco3</strain>
    </source>
</reference>